<dbReference type="GO" id="GO:0016887">
    <property type="term" value="F:ATP hydrolysis activity"/>
    <property type="evidence" value="ECO:0007669"/>
    <property type="project" value="RHEA"/>
</dbReference>
<dbReference type="InterPro" id="IPR013986">
    <property type="entry name" value="DExx_box_DNA_helicase_dom_sf"/>
</dbReference>
<evidence type="ECO:0000313" key="14">
    <source>
        <dbReference type="Proteomes" id="UP000216444"/>
    </source>
</evidence>
<dbReference type="InterPro" id="IPR000212">
    <property type="entry name" value="DNA_helicase_UvrD/REP"/>
</dbReference>
<dbReference type="Proteomes" id="UP000216444">
    <property type="component" value="Unassembled WGS sequence"/>
</dbReference>
<dbReference type="GO" id="GO:0005524">
    <property type="term" value="F:ATP binding"/>
    <property type="evidence" value="ECO:0007669"/>
    <property type="project" value="UniProtKB-UniRule"/>
</dbReference>
<feature type="domain" description="UvrD-like helicase ATP-binding" evidence="11">
    <location>
        <begin position="13"/>
        <end position="298"/>
    </location>
</feature>
<organism evidence="13 14">
    <name type="scientific">Bifidobacterium tissieri</name>
    <dbReference type="NCBI Taxonomy" id="1630162"/>
    <lineage>
        <taxon>Bacteria</taxon>
        <taxon>Bacillati</taxon>
        <taxon>Actinomycetota</taxon>
        <taxon>Actinomycetes</taxon>
        <taxon>Bifidobacteriales</taxon>
        <taxon>Bifidobacteriaceae</taxon>
        <taxon>Bifidobacterium</taxon>
    </lineage>
</organism>
<keyword evidence="2 10" id="KW-0547">Nucleotide-binding</keyword>
<dbReference type="PANTHER" id="PTHR11070">
    <property type="entry name" value="UVRD / RECB / PCRA DNA HELICASE FAMILY MEMBER"/>
    <property type="match status" value="1"/>
</dbReference>
<evidence type="ECO:0000256" key="1">
    <source>
        <dbReference type="ARBA" id="ARBA00009922"/>
    </source>
</evidence>
<sequence>MGRVNTNGEKILEGLDEAQLAAATSIEGPVRIIAGAGAGKTRTITRRIAYACATDQWDPMRTLAVTFSVKAATEMRSRLAALGVPMVKAATFHSAALHQLRRVWPDLSDAYFPSIVTDPRQLATIALTRVSGQAEPDAATVRALLAEINWTKVSLIAPQDYARVCAATHRQPPAGLEPDAMADVIEAYEREKTGRNQMDFNDILLMTCHVLERFDPEASSIRSRIRWITVDEYQDVSPLQHRLLNLWMRGRDSLCVVGDPAQTIYSFAGATSHYLLHFAQEWRRPCTDVRLDTDYRSTPQIVNYANRVLSASPQARDYLVLHSGRDTGRRMMVTAYDNDEKEATSVARRIAALIDRGVSPNDVAVLMRINAQGPLIRTALGKLGIHSRIRAEYAQTEATLIDSSSAAAQAAADDLTARRAGQVSISTIHASKGLEWKHVFIIGCSEGLMPFGSPSAGALLEEERRLFYVAVTRGEDTVDVSFAYGKEAASGQRRTPSRFLR</sequence>
<dbReference type="PROSITE" id="PS51217">
    <property type="entry name" value="UVRD_HELICASE_CTER"/>
    <property type="match status" value="1"/>
</dbReference>
<dbReference type="CDD" id="cd17932">
    <property type="entry name" value="DEXQc_UvrD"/>
    <property type="match status" value="1"/>
</dbReference>
<accession>A0A261F948</accession>
<comment type="catalytic activity">
    <reaction evidence="7">
        <text>Couples ATP hydrolysis with the unwinding of duplex DNA by translocating in the 3'-5' direction.</text>
        <dbReference type="EC" id="5.6.2.4"/>
    </reaction>
</comment>
<keyword evidence="3 10" id="KW-0378">Hydrolase</keyword>
<protein>
    <recommendedName>
        <fullName evidence="8">DNA 3'-5' helicase</fullName>
        <ecNumber evidence="8">5.6.2.4</ecNumber>
    </recommendedName>
</protein>
<feature type="binding site" evidence="10">
    <location>
        <begin position="34"/>
        <end position="41"/>
    </location>
    <ligand>
        <name>ATP</name>
        <dbReference type="ChEBI" id="CHEBI:30616"/>
    </ligand>
</feature>
<dbReference type="Gene3D" id="3.40.50.300">
    <property type="entry name" value="P-loop containing nucleotide triphosphate hydrolases"/>
    <property type="match status" value="3"/>
</dbReference>
<dbReference type="PANTHER" id="PTHR11070:SF69">
    <property type="entry name" value="ATP-DEPENDENT DNA HELICASE UVRD2"/>
    <property type="match status" value="1"/>
</dbReference>
<keyword evidence="6" id="KW-0413">Isomerase</keyword>
<dbReference type="PROSITE" id="PS51198">
    <property type="entry name" value="UVRD_HELICASE_ATP_BIND"/>
    <property type="match status" value="1"/>
</dbReference>
<comment type="caution">
    <text evidence="13">The sequence shown here is derived from an EMBL/GenBank/DDBJ whole genome shotgun (WGS) entry which is preliminary data.</text>
</comment>
<dbReference type="CDD" id="cd18807">
    <property type="entry name" value="SF1_C_UvrD"/>
    <property type="match status" value="1"/>
</dbReference>
<dbReference type="SUPFAM" id="SSF52540">
    <property type="entry name" value="P-loop containing nucleoside triphosphate hydrolases"/>
    <property type="match status" value="1"/>
</dbReference>
<evidence type="ECO:0000313" key="13">
    <source>
        <dbReference type="EMBL" id="OZG55670.1"/>
    </source>
</evidence>
<evidence type="ECO:0000256" key="4">
    <source>
        <dbReference type="ARBA" id="ARBA00022806"/>
    </source>
</evidence>
<evidence type="ECO:0000259" key="12">
    <source>
        <dbReference type="PROSITE" id="PS51217"/>
    </source>
</evidence>
<dbReference type="RefSeq" id="WP_094664948.1">
    <property type="nucleotide sequence ID" value="NZ_MWWV01000017.1"/>
</dbReference>
<evidence type="ECO:0000256" key="8">
    <source>
        <dbReference type="ARBA" id="ARBA00034808"/>
    </source>
</evidence>
<reference evidence="13 14" key="1">
    <citation type="journal article" date="2017" name="BMC Genomics">
        <title>Comparative genomic and phylogenomic analyses of the Bifidobacteriaceae family.</title>
        <authorList>
            <person name="Lugli G.A."/>
            <person name="Milani C."/>
            <person name="Turroni F."/>
            <person name="Duranti S."/>
            <person name="Mancabelli L."/>
            <person name="Mangifesta M."/>
            <person name="Ferrario C."/>
            <person name="Modesto M."/>
            <person name="Mattarelli P."/>
            <person name="Jiri K."/>
            <person name="van Sinderen D."/>
            <person name="Ventura M."/>
        </authorList>
    </citation>
    <scope>NUCLEOTIDE SEQUENCE [LARGE SCALE GENOMIC DNA]</scope>
    <source>
        <strain evidence="13 14">DSM 100201</strain>
    </source>
</reference>
<keyword evidence="14" id="KW-1185">Reference proteome</keyword>
<dbReference type="GO" id="GO:0043138">
    <property type="term" value="F:3'-5' DNA helicase activity"/>
    <property type="evidence" value="ECO:0007669"/>
    <property type="project" value="UniProtKB-EC"/>
</dbReference>
<keyword evidence="4 10" id="KW-0347">Helicase</keyword>
<dbReference type="InterPro" id="IPR027417">
    <property type="entry name" value="P-loop_NTPase"/>
</dbReference>
<evidence type="ECO:0000259" key="11">
    <source>
        <dbReference type="PROSITE" id="PS51198"/>
    </source>
</evidence>
<dbReference type="GO" id="GO:0000725">
    <property type="term" value="P:recombinational repair"/>
    <property type="evidence" value="ECO:0007669"/>
    <property type="project" value="TreeGrafter"/>
</dbReference>
<dbReference type="Pfam" id="PF00580">
    <property type="entry name" value="UvrD-helicase"/>
    <property type="match status" value="1"/>
</dbReference>
<dbReference type="InterPro" id="IPR014016">
    <property type="entry name" value="UvrD-like_ATP-bd"/>
</dbReference>
<dbReference type="AlphaFoldDB" id="A0A261F948"/>
<evidence type="ECO:0000256" key="2">
    <source>
        <dbReference type="ARBA" id="ARBA00022741"/>
    </source>
</evidence>
<name>A0A261F948_9BIFI</name>
<evidence type="ECO:0000256" key="6">
    <source>
        <dbReference type="ARBA" id="ARBA00023235"/>
    </source>
</evidence>
<keyword evidence="5 10" id="KW-0067">ATP-binding</keyword>
<proteinExistence type="inferred from homology"/>
<gene>
    <name evidence="13" type="ORF">BTIS_1897</name>
</gene>
<evidence type="ECO:0000256" key="9">
    <source>
        <dbReference type="ARBA" id="ARBA00048988"/>
    </source>
</evidence>
<evidence type="ECO:0000256" key="3">
    <source>
        <dbReference type="ARBA" id="ARBA00022801"/>
    </source>
</evidence>
<dbReference type="Pfam" id="PF13361">
    <property type="entry name" value="UvrD_C"/>
    <property type="match status" value="2"/>
</dbReference>
<dbReference type="EMBL" id="MWWV01000017">
    <property type="protein sequence ID" value="OZG55670.1"/>
    <property type="molecule type" value="Genomic_DNA"/>
</dbReference>
<evidence type="ECO:0000256" key="10">
    <source>
        <dbReference type="PROSITE-ProRule" id="PRU00560"/>
    </source>
</evidence>
<comment type="catalytic activity">
    <reaction evidence="9">
        <text>ATP + H2O = ADP + phosphate + H(+)</text>
        <dbReference type="Rhea" id="RHEA:13065"/>
        <dbReference type="ChEBI" id="CHEBI:15377"/>
        <dbReference type="ChEBI" id="CHEBI:15378"/>
        <dbReference type="ChEBI" id="CHEBI:30616"/>
        <dbReference type="ChEBI" id="CHEBI:43474"/>
        <dbReference type="ChEBI" id="CHEBI:456216"/>
        <dbReference type="EC" id="5.6.2.4"/>
    </reaction>
</comment>
<dbReference type="EC" id="5.6.2.4" evidence="8"/>
<dbReference type="InterPro" id="IPR014017">
    <property type="entry name" value="DNA_helicase_UvrD-like_C"/>
</dbReference>
<dbReference type="GO" id="GO:0003677">
    <property type="term" value="F:DNA binding"/>
    <property type="evidence" value="ECO:0007669"/>
    <property type="project" value="UniProtKB-KW"/>
</dbReference>
<comment type="similarity">
    <text evidence="1">Belongs to the helicase family. UvrD subfamily.</text>
</comment>
<evidence type="ECO:0000256" key="5">
    <source>
        <dbReference type="ARBA" id="ARBA00022840"/>
    </source>
</evidence>
<dbReference type="Gene3D" id="1.10.10.160">
    <property type="match status" value="1"/>
</dbReference>
<evidence type="ECO:0000256" key="7">
    <source>
        <dbReference type="ARBA" id="ARBA00034617"/>
    </source>
</evidence>
<feature type="domain" description="UvrD-like helicase C-terminal" evidence="12">
    <location>
        <begin position="299"/>
        <end position="501"/>
    </location>
</feature>